<accession>A0A8E2WWH6</accession>
<dbReference type="InterPro" id="IPR018063">
    <property type="entry name" value="SAM_MeTrfase_RsmI_CS"/>
</dbReference>
<keyword evidence="1 6" id="KW-0963">Cytoplasm</keyword>
<dbReference type="SUPFAM" id="SSF53790">
    <property type="entry name" value="Tetrapyrrole methylase"/>
    <property type="match status" value="1"/>
</dbReference>
<dbReference type="PROSITE" id="PS01296">
    <property type="entry name" value="RSMI"/>
    <property type="match status" value="1"/>
</dbReference>
<dbReference type="Pfam" id="PF00590">
    <property type="entry name" value="TP_methylase"/>
    <property type="match status" value="1"/>
</dbReference>
<dbReference type="PATRIC" id="fig|909613.9.peg.5073"/>
<comment type="caution">
    <text evidence="8">The sequence shown here is derived from an EMBL/GenBank/DDBJ whole genome shotgun (WGS) entry which is preliminary data.</text>
</comment>
<evidence type="ECO:0000313" key="8">
    <source>
        <dbReference type="EMBL" id="EWC59638.1"/>
    </source>
</evidence>
<keyword evidence="9" id="KW-1185">Reference proteome</keyword>
<evidence type="ECO:0000259" key="7">
    <source>
        <dbReference type="Pfam" id="PF00590"/>
    </source>
</evidence>
<dbReference type="AlphaFoldDB" id="W7IH75"/>
<keyword evidence="2 6" id="KW-0698">rRNA processing</keyword>
<protein>
    <recommendedName>
        <fullName evidence="6">Ribosomal RNA small subunit methyltransferase I</fullName>
        <ecNumber evidence="6">2.1.1.198</ecNumber>
    </recommendedName>
    <alternativeName>
        <fullName evidence="6">16S rRNA 2'-O-ribose C1402 methyltransferase</fullName>
    </alternativeName>
    <alternativeName>
        <fullName evidence="6">rRNA (cytidine-2'-O-)-methyltransferase RsmI</fullName>
    </alternativeName>
</protein>
<keyword evidence="3 6" id="KW-0489">Methyltransferase</keyword>
<reference evidence="8 9" key="1">
    <citation type="journal article" date="2014" name="Genome Announc.">
        <title>Draft Genome Sequence of the Antitrypanosomally Active Sponge-Associated Bacterium Actinokineospora sp. Strain EG49.</title>
        <authorList>
            <person name="Harjes J."/>
            <person name="Ryu T."/>
            <person name="Abdelmohsen U.R."/>
            <person name="Moitinho-Silva L."/>
            <person name="Horn H."/>
            <person name="Ravasi T."/>
            <person name="Hentschel U."/>
        </authorList>
    </citation>
    <scope>NUCLEOTIDE SEQUENCE [LARGE SCALE GENOMIC DNA]</scope>
    <source>
        <strain evidence="8 9">EG49</strain>
    </source>
</reference>
<evidence type="ECO:0000313" key="9">
    <source>
        <dbReference type="Proteomes" id="UP000019277"/>
    </source>
</evidence>
<keyword evidence="4 6" id="KW-0808">Transferase</keyword>
<dbReference type="EC" id="2.1.1.198" evidence="6"/>
<dbReference type="CDD" id="cd11648">
    <property type="entry name" value="RsmI"/>
    <property type="match status" value="1"/>
</dbReference>
<comment type="catalytic activity">
    <reaction evidence="6">
        <text>cytidine(1402) in 16S rRNA + S-adenosyl-L-methionine = 2'-O-methylcytidine(1402) in 16S rRNA + S-adenosyl-L-homocysteine + H(+)</text>
        <dbReference type="Rhea" id="RHEA:42924"/>
        <dbReference type="Rhea" id="RHEA-COMP:10285"/>
        <dbReference type="Rhea" id="RHEA-COMP:10286"/>
        <dbReference type="ChEBI" id="CHEBI:15378"/>
        <dbReference type="ChEBI" id="CHEBI:57856"/>
        <dbReference type="ChEBI" id="CHEBI:59789"/>
        <dbReference type="ChEBI" id="CHEBI:74495"/>
        <dbReference type="ChEBI" id="CHEBI:82748"/>
        <dbReference type="EC" id="2.1.1.198"/>
    </reaction>
</comment>
<keyword evidence="5 6" id="KW-0949">S-adenosyl-L-methionine</keyword>
<evidence type="ECO:0000256" key="6">
    <source>
        <dbReference type="HAMAP-Rule" id="MF_01877"/>
    </source>
</evidence>
<dbReference type="EMBL" id="AYXG01000195">
    <property type="protein sequence ID" value="EWC59638.1"/>
    <property type="molecule type" value="Genomic_DNA"/>
</dbReference>
<evidence type="ECO:0000256" key="4">
    <source>
        <dbReference type="ARBA" id="ARBA00022679"/>
    </source>
</evidence>
<dbReference type="HAMAP" id="MF_01877">
    <property type="entry name" value="16SrRNA_methyltr_I"/>
    <property type="match status" value="1"/>
</dbReference>
<dbReference type="FunFam" id="3.30.950.10:FF:000002">
    <property type="entry name" value="Ribosomal RNA small subunit methyltransferase I"/>
    <property type="match status" value="1"/>
</dbReference>
<comment type="similarity">
    <text evidence="6">Belongs to the methyltransferase superfamily. RsmI family.</text>
</comment>
<dbReference type="eggNOG" id="COG0313">
    <property type="taxonomic scope" value="Bacteria"/>
</dbReference>
<dbReference type="InterPro" id="IPR000878">
    <property type="entry name" value="4pyrrol_Mease"/>
</dbReference>
<evidence type="ECO:0000256" key="5">
    <source>
        <dbReference type="ARBA" id="ARBA00022691"/>
    </source>
</evidence>
<evidence type="ECO:0000256" key="3">
    <source>
        <dbReference type="ARBA" id="ARBA00022603"/>
    </source>
</evidence>
<dbReference type="GO" id="GO:0070677">
    <property type="term" value="F:rRNA (cytosine-2'-O-)-methyltransferase activity"/>
    <property type="evidence" value="ECO:0007669"/>
    <property type="project" value="UniProtKB-UniRule"/>
</dbReference>
<dbReference type="PANTHER" id="PTHR46111">
    <property type="entry name" value="RIBOSOMAL RNA SMALL SUBUNIT METHYLTRANSFERASE I"/>
    <property type="match status" value="1"/>
</dbReference>
<comment type="function">
    <text evidence="6">Catalyzes the 2'-O-methylation of the ribose of cytidine 1402 (C1402) in 16S rRNA.</text>
</comment>
<dbReference type="FunFam" id="3.40.1010.10:FF:000007">
    <property type="entry name" value="Ribosomal RNA small subunit methyltransferase I"/>
    <property type="match status" value="1"/>
</dbReference>
<dbReference type="InterPro" id="IPR014776">
    <property type="entry name" value="4pyrrole_Mease_sub2"/>
</dbReference>
<gene>
    <name evidence="6" type="primary">rsmI</name>
    <name evidence="8" type="ORF">UO65_5076</name>
</gene>
<dbReference type="NCBIfam" id="TIGR00096">
    <property type="entry name" value="16S rRNA (cytidine(1402)-2'-O)-methyltransferase"/>
    <property type="match status" value="1"/>
</dbReference>
<feature type="domain" description="Tetrapyrrole methylase" evidence="7">
    <location>
        <begin position="11"/>
        <end position="208"/>
    </location>
</feature>
<proteinExistence type="inferred from homology"/>
<dbReference type="Gene3D" id="3.40.1010.10">
    <property type="entry name" value="Cobalt-precorrin-4 Transmethylase, Domain 1"/>
    <property type="match status" value="1"/>
</dbReference>
<dbReference type="GO" id="GO:0005737">
    <property type="term" value="C:cytoplasm"/>
    <property type="evidence" value="ECO:0007669"/>
    <property type="project" value="UniProtKB-SubCell"/>
</dbReference>
<dbReference type="RefSeq" id="WP_035286889.1">
    <property type="nucleotide sequence ID" value="NZ_AYXG01000195.1"/>
</dbReference>
<dbReference type="STRING" id="909613.UO65_5076"/>
<name>W7IH75_9PSEU</name>
<dbReference type="InterPro" id="IPR035996">
    <property type="entry name" value="4pyrrol_Methylase_sf"/>
</dbReference>
<organism evidence="8 9">
    <name type="scientific">Actinokineospora spheciospongiae</name>
    <dbReference type="NCBI Taxonomy" id="909613"/>
    <lineage>
        <taxon>Bacteria</taxon>
        <taxon>Bacillati</taxon>
        <taxon>Actinomycetota</taxon>
        <taxon>Actinomycetes</taxon>
        <taxon>Pseudonocardiales</taxon>
        <taxon>Pseudonocardiaceae</taxon>
        <taxon>Actinokineospora</taxon>
    </lineage>
</organism>
<dbReference type="OrthoDB" id="9809084at2"/>
<sequence length="287" mass="30522">MRPDVDPDLGTLYLVPTPIGDPDDITARAVAVLTSVAAVACEDTRNTLSLIRPLGVTARLLSYHEHNEESRGRQLLEMLLAGDDVAVVSDAGTPLVNDPGYRLVAAAIDAGVRVRPLPGASAPVTALIGSGLPVHRFQYVGFLPRKAAARRAALADLADTAATLIFFEAPHRMLETLRDMADTLGDRQVAAARNLTKADEEFLRGPLSGVVAALAAEDPVRGQFTVVLAGRDEGDDDSAKELAGKLATAMIGHGATSRFASDVIREVTGLPRNWVYDRVQSVERTRG</sequence>
<dbReference type="InterPro" id="IPR014777">
    <property type="entry name" value="4pyrrole_Mease_sub1"/>
</dbReference>
<dbReference type="PANTHER" id="PTHR46111:SF1">
    <property type="entry name" value="RIBOSOMAL RNA SMALL SUBUNIT METHYLTRANSFERASE I"/>
    <property type="match status" value="1"/>
</dbReference>
<comment type="subcellular location">
    <subcellularLocation>
        <location evidence="6">Cytoplasm</location>
    </subcellularLocation>
</comment>
<evidence type="ECO:0000256" key="1">
    <source>
        <dbReference type="ARBA" id="ARBA00022490"/>
    </source>
</evidence>
<dbReference type="Gene3D" id="3.30.950.10">
    <property type="entry name" value="Methyltransferase, Cobalt-precorrin-4 Transmethylase, Domain 2"/>
    <property type="match status" value="1"/>
</dbReference>
<dbReference type="PIRSF" id="PIRSF005917">
    <property type="entry name" value="MTase_YraL"/>
    <property type="match status" value="1"/>
</dbReference>
<evidence type="ECO:0000256" key="2">
    <source>
        <dbReference type="ARBA" id="ARBA00022552"/>
    </source>
</evidence>
<dbReference type="InterPro" id="IPR008189">
    <property type="entry name" value="rRNA_ssu_MeTfrase_I"/>
</dbReference>
<dbReference type="Proteomes" id="UP000019277">
    <property type="component" value="Unassembled WGS sequence"/>
</dbReference>
<accession>W7IH75</accession>